<dbReference type="GO" id="GO:0006412">
    <property type="term" value="P:translation"/>
    <property type="evidence" value="ECO:0007669"/>
    <property type="project" value="InterPro"/>
</dbReference>
<dbReference type="InterPro" id="IPR020814">
    <property type="entry name" value="Ribosomal_S6_plastid/chlpt"/>
</dbReference>
<dbReference type="GO" id="GO:0003735">
    <property type="term" value="F:structural constituent of ribosome"/>
    <property type="evidence" value="ECO:0007669"/>
    <property type="project" value="InterPro"/>
</dbReference>
<dbReference type="HAMAP" id="MF_00360">
    <property type="entry name" value="Ribosomal_bS6"/>
    <property type="match status" value="1"/>
</dbReference>
<sequence>MRYYETIYIVNPNLENEVLDKTMVEIGKELEKTKSKLINHRVWGKKRLAYPIEKQKYGSFILMHFEGGDQSKMVDFDTWMKLNNSVLRHMIVGLDNKPDVFVEESKKEPGVDEETTPGETASEVVEDGKNNNDLPTKGIIEPEPNDEDVDEKNENTEQKIVVEEAE</sequence>
<organism evidence="3">
    <name type="scientific">hydrothermal vent metagenome</name>
    <dbReference type="NCBI Taxonomy" id="652676"/>
    <lineage>
        <taxon>unclassified sequences</taxon>
        <taxon>metagenomes</taxon>
        <taxon>ecological metagenomes</taxon>
    </lineage>
</organism>
<dbReference type="NCBIfam" id="TIGR00166">
    <property type="entry name" value="S6"/>
    <property type="match status" value="1"/>
</dbReference>
<keyword evidence="3" id="KW-0689">Ribosomal protein</keyword>
<dbReference type="GO" id="GO:0005737">
    <property type="term" value="C:cytoplasm"/>
    <property type="evidence" value="ECO:0007669"/>
    <property type="project" value="UniProtKB-ARBA"/>
</dbReference>
<feature type="compositionally biased region" description="Basic and acidic residues" evidence="2">
    <location>
        <begin position="152"/>
        <end position="166"/>
    </location>
</feature>
<dbReference type="PANTHER" id="PTHR21011">
    <property type="entry name" value="MITOCHONDRIAL 28S RIBOSOMAL PROTEIN S6"/>
    <property type="match status" value="1"/>
</dbReference>
<reference evidence="3" key="1">
    <citation type="submission" date="2015-10" db="EMBL/GenBank/DDBJ databases">
        <authorList>
            <person name="Gilbert D.G."/>
        </authorList>
    </citation>
    <scope>NUCLEOTIDE SEQUENCE</scope>
</reference>
<feature type="region of interest" description="Disordered" evidence="2">
    <location>
        <begin position="103"/>
        <end position="166"/>
    </location>
</feature>
<dbReference type="GO" id="GO:0070181">
    <property type="term" value="F:small ribosomal subunit rRNA binding"/>
    <property type="evidence" value="ECO:0007669"/>
    <property type="project" value="TreeGrafter"/>
</dbReference>
<dbReference type="InterPro" id="IPR000529">
    <property type="entry name" value="Ribosomal_bS6"/>
</dbReference>
<dbReference type="EMBL" id="FAXC01000278">
    <property type="protein sequence ID" value="CUV09622.1"/>
    <property type="molecule type" value="Genomic_DNA"/>
</dbReference>
<dbReference type="GO" id="GO:0005840">
    <property type="term" value="C:ribosome"/>
    <property type="evidence" value="ECO:0007669"/>
    <property type="project" value="UniProtKB-KW"/>
</dbReference>
<comment type="similarity">
    <text evidence="1">Belongs to the bacterial ribosomal protein bS6 family.</text>
</comment>
<dbReference type="Gene3D" id="3.30.70.60">
    <property type="match status" value="1"/>
</dbReference>
<proteinExistence type="inferred from homology"/>
<keyword evidence="3" id="KW-0687">Ribonucleoprotein</keyword>
<gene>
    <name evidence="3" type="ORF">MGWOODY_Mmi1065</name>
</gene>
<dbReference type="SUPFAM" id="SSF54995">
    <property type="entry name" value="Ribosomal protein S6"/>
    <property type="match status" value="1"/>
</dbReference>
<accession>A0A160VGU4</accession>
<evidence type="ECO:0000256" key="2">
    <source>
        <dbReference type="SAM" id="MobiDB-lite"/>
    </source>
</evidence>
<dbReference type="Pfam" id="PF01250">
    <property type="entry name" value="Ribosomal_S6"/>
    <property type="match status" value="1"/>
</dbReference>
<evidence type="ECO:0000256" key="1">
    <source>
        <dbReference type="ARBA" id="ARBA00009512"/>
    </source>
</evidence>
<dbReference type="PANTHER" id="PTHR21011:SF1">
    <property type="entry name" value="SMALL RIBOSOMAL SUBUNIT PROTEIN BS6M"/>
    <property type="match status" value="1"/>
</dbReference>
<dbReference type="InterPro" id="IPR035980">
    <property type="entry name" value="Ribosomal_bS6_sf"/>
</dbReference>
<dbReference type="InterPro" id="IPR014717">
    <property type="entry name" value="Transl_elong_EF1B/ribsomal_bS6"/>
</dbReference>
<dbReference type="CDD" id="cd00473">
    <property type="entry name" value="bS6"/>
    <property type="match status" value="1"/>
</dbReference>
<name>A0A160VGU4_9ZZZZ</name>
<dbReference type="AlphaFoldDB" id="A0A160VGU4"/>
<protein>
    <submittedName>
        <fullName evidence="3">SSU ribosomal protein S6p</fullName>
    </submittedName>
</protein>
<evidence type="ECO:0000313" key="3">
    <source>
        <dbReference type="EMBL" id="CUV09622.1"/>
    </source>
</evidence>